<gene>
    <name evidence="3" type="primary">UBOX5</name>
</gene>
<feature type="compositionally biased region" description="Low complexity" evidence="1">
    <location>
        <begin position="216"/>
        <end position="231"/>
    </location>
</feature>
<dbReference type="InterPro" id="IPR039847">
    <property type="entry name" value="Ubox5"/>
</dbReference>
<reference evidence="3" key="3">
    <citation type="submission" date="2025-09" db="UniProtKB">
        <authorList>
            <consortium name="Ensembl"/>
        </authorList>
    </citation>
    <scope>IDENTIFICATION</scope>
</reference>
<evidence type="ECO:0000259" key="2">
    <source>
        <dbReference type="PROSITE" id="PS51698"/>
    </source>
</evidence>
<dbReference type="InterPro" id="IPR045696">
    <property type="entry name" value="Ubox5_N"/>
</dbReference>
<dbReference type="SUPFAM" id="SSF57850">
    <property type="entry name" value="RING/U-box"/>
    <property type="match status" value="1"/>
</dbReference>
<feature type="region of interest" description="Disordered" evidence="1">
    <location>
        <begin position="521"/>
        <end position="547"/>
    </location>
</feature>
<feature type="compositionally biased region" description="Pro residues" evidence="1">
    <location>
        <begin position="535"/>
        <end position="544"/>
    </location>
</feature>
<feature type="compositionally biased region" description="Basic and acidic residues" evidence="1">
    <location>
        <begin position="347"/>
        <end position="360"/>
    </location>
</feature>
<evidence type="ECO:0000313" key="3">
    <source>
        <dbReference type="Ensembl" id="ENSDCDP00010038369.1"/>
    </source>
</evidence>
<dbReference type="InterPro" id="IPR039925">
    <property type="entry name" value="RNF37_RING-Ubox"/>
</dbReference>
<accession>A0AAY4D001</accession>
<proteinExistence type="predicted"/>
<sequence>MVVNLCLPHFQTSVTCNKLCADGFDVSNLVSRDPGLRKRGFRLEYFLRPPVHVTLGFWCQVEVCGVDVELWPCGRDQGQASRRVEVHTSSAPLPQQCHEGRPDGPGDFILVGRCDMKSEIRACFRQLRFRPRPPFPEAPPDPQDGVQVSELSSRGLSLGCIRQLRVSIPYAGVSSAVGFKTLAVWGVPSCSCPVEILEEFKRTHYSSLAPTRPPESAGGRSSGSNGSPARSDVSFPEEFLDPLTQELMVLPMILPSGAVVDHSTLEEYQRQEATWGRLPNDPFTGVPFTADSKPLPNPLLKSRIDSLILKTGRAGTSVSSGDAFRKPLPSRLLIPVRSGASVPATPQRDRVVPEGHECSSERGGLGWTETRSLKRKSGVHLDRLHGGEEEAPPTQAQCSKKVCGGNVGPPSAAAAASRQSSHEQRLSTSLDEALSCALQGRPRYTNPIHTHTGWNGRGQKRMPDEILPIIGIISRYATGLCLVLFQERVDVDSAPSPSLHIPQAPLPTPCPAGTSSAARACTAKARPAPELHRSPVPPAAPPPLAVASRGCTSDTSCRDVPRLLAAVIVVIVVTTCSLKRFL</sequence>
<dbReference type="CDD" id="cd16660">
    <property type="entry name" value="RING-Ubox_RNF37"/>
    <property type="match status" value="1"/>
</dbReference>
<dbReference type="PANTHER" id="PTHR13492">
    <property type="entry name" value="RING FINGER PROTEIN 37"/>
    <property type="match status" value="1"/>
</dbReference>
<dbReference type="GO" id="GO:0005634">
    <property type="term" value="C:nucleus"/>
    <property type="evidence" value="ECO:0007669"/>
    <property type="project" value="TreeGrafter"/>
</dbReference>
<feature type="region of interest" description="Disordered" evidence="1">
    <location>
        <begin position="384"/>
        <end position="427"/>
    </location>
</feature>
<protein>
    <recommendedName>
        <fullName evidence="2">U-box domain-containing protein</fullName>
    </recommendedName>
</protein>
<dbReference type="GO" id="GO:0000209">
    <property type="term" value="P:protein polyubiquitination"/>
    <property type="evidence" value="ECO:0007669"/>
    <property type="project" value="TreeGrafter"/>
</dbReference>
<dbReference type="SMART" id="SM00504">
    <property type="entry name" value="Ubox"/>
    <property type="match status" value="1"/>
</dbReference>
<evidence type="ECO:0000256" key="1">
    <source>
        <dbReference type="SAM" id="MobiDB-lite"/>
    </source>
</evidence>
<dbReference type="Pfam" id="PF04564">
    <property type="entry name" value="U-box"/>
    <property type="match status" value="1"/>
</dbReference>
<keyword evidence="4" id="KW-1185">Reference proteome</keyword>
<dbReference type="PANTHER" id="PTHR13492:SF2">
    <property type="entry name" value="RING FINGER PROTEIN 37"/>
    <property type="match status" value="1"/>
</dbReference>
<dbReference type="InterPro" id="IPR003613">
    <property type="entry name" value="Ubox_domain"/>
</dbReference>
<feature type="region of interest" description="Disordered" evidence="1">
    <location>
        <begin position="340"/>
        <end position="371"/>
    </location>
</feature>
<dbReference type="Gene3D" id="3.30.40.10">
    <property type="entry name" value="Zinc/RING finger domain, C3HC4 (zinc finger)"/>
    <property type="match status" value="1"/>
</dbReference>
<evidence type="ECO:0000313" key="4">
    <source>
        <dbReference type="Proteomes" id="UP000694580"/>
    </source>
</evidence>
<feature type="domain" description="U-box" evidence="2">
    <location>
        <begin position="234"/>
        <end position="314"/>
    </location>
</feature>
<dbReference type="AlphaFoldDB" id="A0AAY4D001"/>
<dbReference type="RefSeq" id="XP_028852613.1">
    <property type="nucleotide sequence ID" value="XM_028996780.1"/>
</dbReference>
<reference evidence="3" key="2">
    <citation type="submission" date="2025-08" db="UniProtKB">
        <authorList>
            <consortium name="Ensembl"/>
        </authorList>
    </citation>
    <scope>IDENTIFICATION</scope>
</reference>
<dbReference type="PROSITE" id="PS51698">
    <property type="entry name" value="U_BOX"/>
    <property type="match status" value="1"/>
</dbReference>
<dbReference type="Proteomes" id="UP000694580">
    <property type="component" value="Chromosome 11"/>
</dbReference>
<dbReference type="GO" id="GO:0031625">
    <property type="term" value="F:ubiquitin protein ligase binding"/>
    <property type="evidence" value="ECO:0007669"/>
    <property type="project" value="TreeGrafter"/>
</dbReference>
<dbReference type="InterPro" id="IPR013083">
    <property type="entry name" value="Znf_RING/FYVE/PHD"/>
</dbReference>
<dbReference type="GeneID" id="114799872"/>
<reference evidence="3 4" key="1">
    <citation type="submission" date="2020-06" db="EMBL/GenBank/DDBJ databases">
        <authorList>
            <consortium name="Wellcome Sanger Institute Data Sharing"/>
        </authorList>
    </citation>
    <scope>NUCLEOTIDE SEQUENCE [LARGE SCALE GENOMIC DNA]</scope>
</reference>
<name>A0AAY4D001_9TELE</name>
<dbReference type="GO" id="GO:0034450">
    <property type="term" value="F:ubiquitin-ubiquitin ligase activity"/>
    <property type="evidence" value="ECO:0007669"/>
    <property type="project" value="TreeGrafter"/>
</dbReference>
<dbReference type="Pfam" id="PF19318">
    <property type="entry name" value="DUF5918"/>
    <property type="match status" value="1"/>
</dbReference>
<dbReference type="GeneTree" id="ENSGT00510000049555"/>
<feature type="region of interest" description="Disordered" evidence="1">
    <location>
        <begin position="207"/>
        <end position="234"/>
    </location>
</feature>
<dbReference type="Ensembl" id="ENSDCDT00010047978.1">
    <property type="protein sequence ID" value="ENSDCDP00010038369.1"/>
    <property type="gene ID" value="ENSDCDG00010024816.1"/>
</dbReference>
<organism evidence="3 4">
    <name type="scientific">Denticeps clupeoides</name>
    <name type="common">denticle herring</name>
    <dbReference type="NCBI Taxonomy" id="299321"/>
    <lineage>
        <taxon>Eukaryota</taxon>
        <taxon>Metazoa</taxon>
        <taxon>Chordata</taxon>
        <taxon>Craniata</taxon>
        <taxon>Vertebrata</taxon>
        <taxon>Euteleostomi</taxon>
        <taxon>Actinopterygii</taxon>
        <taxon>Neopterygii</taxon>
        <taxon>Teleostei</taxon>
        <taxon>Clupei</taxon>
        <taxon>Clupeiformes</taxon>
        <taxon>Denticipitoidei</taxon>
        <taxon>Denticipitidae</taxon>
        <taxon>Denticeps</taxon>
    </lineage>
</organism>